<dbReference type="Proteomes" id="UP001189624">
    <property type="component" value="Chromosome 1"/>
</dbReference>
<name>A0AA86RQ22_9FABA</name>
<organism evidence="1 2">
    <name type="scientific">Sphenostylis stenocarpa</name>
    <dbReference type="NCBI Taxonomy" id="92480"/>
    <lineage>
        <taxon>Eukaryota</taxon>
        <taxon>Viridiplantae</taxon>
        <taxon>Streptophyta</taxon>
        <taxon>Embryophyta</taxon>
        <taxon>Tracheophyta</taxon>
        <taxon>Spermatophyta</taxon>
        <taxon>Magnoliopsida</taxon>
        <taxon>eudicotyledons</taxon>
        <taxon>Gunneridae</taxon>
        <taxon>Pentapetalae</taxon>
        <taxon>rosids</taxon>
        <taxon>fabids</taxon>
        <taxon>Fabales</taxon>
        <taxon>Fabaceae</taxon>
        <taxon>Papilionoideae</taxon>
        <taxon>50 kb inversion clade</taxon>
        <taxon>NPAAA clade</taxon>
        <taxon>indigoferoid/millettioid clade</taxon>
        <taxon>Phaseoleae</taxon>
        <taxon>Sphenostylis</taxon>
    </lineage>
</organism>
<dbReference type="Gramene" id="rna-AYBTSS11_LOCUS2403">
    <property type="protein sequence ID" value="CAJ1870023.1"/>
    <property type="gene ID" value="gene-AYBTSS11_LOCUS2403"/>
</dbReference>
<sequence length="52" mass="5577">MSTKAINGEGPITLLLVGPALHTLTPGLFHVGNDRLHAASFIVDTPHETLFR</sequence>
<dbReference type="EMBL" id="OY731398">
    <property type="protein sequence ID" value="CAJ1870023.1"/>
    <property type="molecule type" value="Genomic_DNA"/>
</dbReference>
<accession>A0AA86RQ22</accession>
<proteinExistence type="predicted"/>
<evidence type="ECO:0000313" key="2">
    <source>
        <dbReference type="Proteomes" id="UP001189624"/>
    </source>
</evidence>
<evidence type="ECO:0000313" key="1">
    <source>
        <dbReference type="EMBL" id="CAJ1870023.1"/>
    </source>
</evidence>
<gene>
    <name evidence="1" type="ORF">AYBTSS11_LOCUS2403</name>
</gene>
<keyword evidence="2" id="KW-1185">Reference proteome</keyword>
<feature type="non-terminal residue" evidence="1">
    <location>
        <position position="52"/>
    </location>
</feature>
<protein>
    <submittedName>
        <fullName evidence="1">Uncharacterized protein</fullName>
    </submittedName>
</protein>
<reference evidence="1" key="1">
    <citation type="submission" date="2023-10" db="EMBL/GenBank/DDBJ databases">
        <authorList>
            <person name="Domelevo Entfellner J.-B."/>
        </authorList>
    </citation>
    <scope>NUCLEOTIDE SEQUENCE</scope>
</reference>
<dbReference type="AlphaFoldDB" id="A0AA86RQ22"/>